<gene>
    <name evidence="4" type="ORF">LARV_01448</name>
</gene>
<dbReference type="EMBL" id="DF967972">
    <property type="protein sequence ID" value="GAP13693.1"/>
    <property type="molecule type" value="Genomic_DNA"/>
</dbReference>
<dbReference type="PANTHER" id="PTHR43479:SF11">
    <property type="entry name" value="ACREF_ENVCD OPERON REPRESSOR-RELATED"/>
    <property type="match status" value="1"/>
</dbReference>
<accession>A0A0S7BDY4</accession>
<dbReference type="PROSITE" id="PS50977">
    <property type="entry name" value="HTH_TETR_2"/>
    <property type="match status" value="1"/>
</dbReference>
<dbReference type="PANTHER" id="PTHR43479">
    <property type="entry name" value="ACREF/ENVCD OPERON REPRESSOR-RELATED"/>
    <property type="match status" value="1"/>
</dbReference>
<evidence type="ECO:0000313" key="5">
    <source>
        <dbReference type="Proteomes" id="UP000055060"/>
    </source>
</evidence>
<keyword evidence="1 2" id="KW-0238">DNA-binding</keyword>
<dbReference type="PRINTS" id="PR00455">
    <property type="entry name" value="HTHTETR"/>
</dbReference>
<proteinExistence type="predicted"/>
<feature type="DNA-binding region" description="H-T-H motif" evidence="2">
    <location>
        <begin position="32"/>
        <end position="51"/>
    </location>
</feature>
<dbReference type="GO" id="GO:0003677">
    <property type="term" value="F:DNA binding"/>
    <property type="evidence" value="ECO:0007669"/>
    <property type="project" value="UniProtKB-UniRule"/>
</dbReference>
<organism evidence="4">
    <name type="scientific">Longilinea arvoryzae</name>
    <dbReference type="NCBI Taxonomy" id="360412"/>
    <lineage>
        <taxon>Bacteria</taxon>
        <taxon>Bacillati</taxon>
        <taxon>Chloroflexota</taxon>
        <taxon>Anaerolineae</taxon>
        <taxon>Anaerolineales</taxon>
        <taxon>Anaerolineaceae</taxon>
        <taxon>Longilinea</taxon>
    </lineage>
</organism>
<reference evidence="4" key="1">
    <citation type="submission" date="2015-07" db="EMBL/GenBank/DDBJ databases">
        <title>Draft Genome Sequences of Anaerolinea thermolimosa IMO-1, Bellilinea caldifistulae GOMI-1, Leptolinea tardivitalis YMTK-2, Levilinea saccharolytica KIBI-1,Longilinea arvoryzae KOME-1, Previously Described as Members of the Anaerolineaceae (Chloroflexi).</title>
        <authorList>
            <person name="Sekiguchi Y."/>
            <person name="Ohashi A."/>
            <person name="Matsuura N."/>
            <person name="Tourlousse M.D."/>
        </authorList>
    </citation>
    <scope>NUCLEOTIDE SEQUENCE [LARGE SCALE GENOMIC DNA]</scope>
    <source>
        <strain evidence="4">KOME-1</strain>
    </source>
</reference>
<dbReference type="STRING" id="360412.LARV_01448"/>
<dbReference type="Pfam" id="PF00440">
    <property type="entry name" value="TetR_N"/>
    <property type="match status" value="1"/>
</dbReference>
<dbReference type="Gene3D" id="1.10.357.10">
    <property type="entry name" value="Tetracycline Repressor, domain 2"/>
    <property type="match status" value="1"/>
</dbReference>
<dbReference type="SUPFAM" id="SSF46689">
    <property type="entry name" value="Homeodomain-like"/>
    <property type="match status" value="1"/>
</dbReference>
<dbReference type="InterPro" id="IPR009057">
    <property type="entry name" value="Homeodomain-like_sf"/>
</dbReference>
<feature type="domain" description="HTH tetR-type" evidence="3">
    <location>
        <begin position="9"/>
        <end position="69"/>
    </location>
</feature>
<evidence type="ECO:0000313" key="4">
    <source>
        <dbReference type="EMBL" id="GAP13693.1"/>
    </source>
</evidence>
<evidence type="ECO:0000259" key="3">
    <source>
        <dbReference type="PROSITE" id="PS50977"/>
    </source>
</evidence>
<evidence type="ECO:0000256" key="1">
    <source>
        <dbReference type="ARBA" id="ARBA00023125"/>
    </source>
</evidence>
<dbReference type="InterPro" id="IPR036271">
    <property type="entry name" value="Tet_transcr_reg_TetR-rel_C_sf"/>
</dbReference>
<dbReference type="Proteomes" id="UP000055060">
    <property type="component" value="Unassembled WGS sequence"/>
</dbReference>
<dbReference type="AlphaFoldDB" id="A0A0S7BDY4"/>
<dbReference type="InterPro" id="IPR050624">
    <property type="entry name" value="HTH-type_Tx_Regulator"/>
</dbReference>
<dbReference type="SUPFAM" id="SSF48498">
    <property type="entry name" value="Tetracyclin repressor-like, C-terminal domain"/>
    <property type="match status" value="1"/>
</dbReference>
<dbReference type="RefSeq" id="WP_075073014.1">
    <property type="nucleotide sequence ID" value="NZ_DF967972.1"/>
</dbReference>
<keyword evidence="5" id="KW-1185">Reference proteome</keyword>
<protein>
    <submittedName>
        <fullName evidence="4">Transcriptional regulator</fullName>
    </submittedName>
</protein>
<name>A0A0S7BDY4_9CHLR</name>
<dbReference type="InterPro" id="IPR001647">
    <property type="entry name" value="HTH_TetR"/>
</dbReference>
<dbReference type="OrthoDB" id="9809772at2"/>
<evidence type="ECO:0000256" key="2">
    <source>
        <dbReference type="PROSITE-ProRule" id="PRU00335"/>
    </source>
</evidence>
<sequence length="191" mass="21512">MCAVTRRDPQLRLEIVNAARLLITEKGVDSTSLADIARTVGISKGTLFYYYATKADLIFDVTDQYFDQTTRTLNAWVDEVHDALTANEIFSHVFHTIIEDELRSKLHHYLIEQALTENGNLKDRFLEKYQEWTEVIRTGLSRVFPANGDQEVLAMIVISCLDGLILQAVLGNKSIPIEAIVTHLSTSAAEK</sequence>